<keyword evidence="1" id="KW-0812">Transmembrane</keyword>
<accession>A0A6J7FYH5</accession>
<reference evidence="3" key="1">
    <citation type="submission" date="2020-05" db="EMBL/GenBank/DDBJ databases">
        <authorList>
            <person name="Chiriac C."/>
            <person name="Salcher M."/>
            <person name="Ghai R."/>
            <person name="Kavagutti S V."/>
        </authorList>
    </citation>
    <scope>NUCLEOTIDE SEQUENCE</scope>
</reference>
<evidence type="ECO:0000256" key="1">
    <source>
        <dbReference type="SAM" id="Phobius"/>
    </source>
</evidence>
<dbReference type="AlphaFoldDB" id="A0A6J7FYH5"/>
<organism evidence="3">
    <name type="scientific">freshwater metagenome</name>
    <dbReference type="NCBI Taxonomy" id="449393"/>
    <lineage>
        <taxon>unclassified sequences</taxon>
        <taxon>metagenomes</taxon>
        <taxon>ecological metagenomes</taxon>
    </lineage>
</organism>
<dbReference type="Pfam" id="PF13400">
    <property type="entry name" value="Tad"/>
    <property type="match status" value="1"/>
</dbReference>
<feature type="transmembrane region" description="Helical" evidence="1">
    <location>
        <begin position="24"/>
        <end position="43"/>
    </location>
</feature>
<evidence type="ECO:0000313" key="3">
    <source>
        <dbReference type="EMBL" id="CAB4896743.1"/>
    </source>
</evidence>
<keyword evidence="1" id="KW-0472">Membrane</keyword>
<feature type="domain" description="Putative Flp pilus-assembly TadG-like N-terminal" evidence="2">
    <location>
        <begin position="22"/>
        <end position="68"/>
    </location>
</feature>
<protein>
    <submittedName>
        <fullName evidence="3">Unannotated protein</fullName>
    </submittedName>
</protein>
<gene>
    <name evidence="3" type="ORF">UFOPK3609_00061</name>
</gene>
<name>A0A6J7FYH5_9ZZZZ</name>
<proteinExistence type="predicted"/>
<dbReference type="EMBL" id="CAFBMQ010000001">
    <property type="protein sequence ID" value="CAB4896743.1"/>
    <property type="molecule type" value="Genomic_DNA"/>
</dbReference>
<keyword evidence="1" id="KW-1133">Transmembrane helix</keyword>
<evidence type="ECO:0000259" key="2">
    <source>
        <dbReference type="Pfam" id="PF13400"/>
    </source>
</evidence>
<dbReference type="InterPro" id="IPR028087">
    <property type="entry name" value="Tad_N"/>
</dbReference>
<sequence length="153" mass="15471">MTSRRHLRLGNGLGTGLRDERGSVSLFLVVAVLALFIAVGLVVDGGQKLRATQRADDAAAEAARAAAQSVQPGTTVRGQAPRVNPAVAVSAAQSYLSAAGVTGTASATGDRVQVTTSSSFTPTFLSLIGLGTQTVTGRAEARLARGVGQEQPG</sequence>